<evidence type="ECO:0000256" key="4">
    <source>
        <dbReference type="ARBA" id="ARBA00023136"/>
    </source>
</evidence>
<evidence type="ECO:0000256" key="2">
    <source>
        <dbReference type="ARBA" id="ARBA00022692"/>
    </source>
</evidence>
<dbReference type="GO" id="GO:0015979">
    <property type="term" value="P:photosynthesis"/>
    <property type="evidence" value="ECO:0007669"/>
    <property type="project" value="InterPro"/>
</dbReference>
<dbReference type="RefSeq" id="YP_009519088.1">
    <property type="nucleotide sequence ID" value="NC_039522.1"/>
</dbReference>
<dbReference type="AlphaFoldDB" id="A0A386B017"/>
<protein>
    <submittedName>
        <fullName evidence="6">Photosystem II protein L</fullName>
    </submittedName>
</protein>
<dbReference type="InterPro" id="IPR037266">
    <property type="entry name" value="PSII_PsbL_sf"/>
</dbReference>
<keyword evidence="6" id="KW-0934">Plastid</keyword>
<evidence type="ECO:0000256" key="3">
    <source>
        <dbReference type="ARBA" id="ARBA00022989"/>
    </source>
</evidence>
<sequence length="36" mass="4259">MSNPNRQSVELNRTSLYWGFLFIFVLAVLFASYIFN</sequence>
<geneLocation type="chloroplast" evidence="6"/>
<evidence type="ECO:0000313" key="6">
    <source>
        <dbReference type="EMBL" id="AYC65046.1"/>
    </source>
</evidence>
<reference evidence="6" key="2">
    <citation type="journal article" date="2019" name="Mol. Phylogenet. Evol.">
        <title>Reassessment of the classification of bryopsidales (chlorophyta) based on chloroplast phylogenomic analyses.</title>
        <authorList>
            <person name="Cremen M.C."/>
            <person name="Leliaert F."/>
            <person name="West J."/>
            <person name="Lam D.W."/>
            <person name="Shimada S."/>
            <person name="Lopez-Bautista J.M."/>
            <person name="Verbruggen H."/>
        </authorList>
    </citation>
    <scope>NUCLEOTIDE SEQUENCE</scope>
</reference>
<organism evidence="6">
    <name type="scientific">Callipsygma wilsonis</name>
    <dbReference type="NCBI Taxonomy" id="2320807"/>
    <lineage>
        <taxon>Eukaryota</taxon>
        <taxon>Viridiplantae</taxon>
        <taxon>Chlorophyta</taxon>
        <taxon>core chlorophytes</taxon>
        <taxon>Ulvophyceae</taxon>
        <taxon>TCBD clade</taxon>
        <taxon>Bryopsidales</taxon>
        <taxon>Halimedineae</taxon>
        <taxon>Halimedaceae</taxon>
        <taxon>Rhipiliopsideae</taxon>
        <taxon>Callipsygma</taxon>
    </lineage>
</organism>
<proteinExistence type="predicted"/>
<accession>A0A386B017</accession>
<keyword evidence="2 5" id="KW-0812">Transmembrane</keyword>
<keyword evidence="4 5" id="KW-0472">Membrane</keyword>
<reference evidence="6" key="1">
    <citation type="submission" date="2018-07" db="EMBL/GenBank/DDBJ databases">
        <authorList>
            <person name="Quirk P.G."/>
            <person name="Krulwich T.A."/>
        </authorList>
    </citation>
    <scope>NUCLEOTIDE SEQUENCE</scope>
</reference>
<keyword evidence="3 5" id="KW-1133">Transmembrane helix</keyword>
<dbReference type="InterPro" id="IPR003372">
    <property type="entry name" value="PSII_PsbL"/>
</dbReference>
<dbReference type="Pfam" id="PF02419">
    <property type="entry name" value="PsbL"/>
    <property type="match status" value="1"/>
</dbReference>
<dbReference type="GO" id="GO:0009539">
    <property type="term" value="C:photosystem II reaction center"/>
    <property type="evidence" value="ECO:0007669"/>
    <property type="project" value="InterPro"/>
</dbReference>
<dbReference type="GeneID" id="38278894"/>
<dbReference type="EMBL" id="MH591105">
    <property type="protein sequence ID" value="AYC65046.1"/>
    <property type="molecule type" value="Genomic_DNA"/>
</dbReference>
<name>A0A386B017_9CHLO</name>
<keyword evidence="6" id="KW-0150">Chloroplast</keyword>
<dbReference type="GO" id="GO:0005737">
    <property type="term" value="C:cytoplasm"/>
    <property type="evidence" value="ECO:0007669"/>
    <property type="project" value="UniProtKB-ARBA"/>
</dbReference>
<feature type="transmembrane region" description="Helical" evidence="5">
    <location>
        <begin position="16"/>
        <end position="35"/>
    </location>
</feature>
<evidence type="ECO:0000256" key="1">
    <source>
        <dbReference type="ARBA" id="ARBA00004167"/>
    </source>
</evidence>
<gene>
    <name evidence="6" type="primary">psbL</name>
</gene>
<evidence type="ECO:0000256" key="5">
    <source>
        <dbReference type="SAM" id="Phobius"/>
    </source>
</evidence>
<dbReference type="SUPFAM" id="SSF161017">
    <property type="entry name" value="Photosystem II reaction center protein L, PsbL"/>
    <property type="match status" value="1"/>
</dbReference>
<comment type="subcellular location">
    <subcellularLocation>
        <location evidence="1">Membrane</location>
        <topology evidence="1">Single-pass membrane protein</topology>
    </subcellularLocation>
</comment>